<accession>A0A494XLR9</accession>
<dbReference type="AlphaFoldDB" id="A0A494XLR9"/>
<evidence type="ECO:0000313" key="6">
    <source>
        <dbReference type="EMBL" id="RKP51558.1"/>
    </source>
</evidence>
<dbReference type="SMART" id="SM00422">
    <property type="entry name" value="HTH_MERR"/>
    <property type="match status" value="1"/>
</dbReference>
<evidence type="ECO:0000259" key="5">
    <source>
        <dbReference type="PROSITE" id="PS51332"/>
    </source>
</evidence>
<evidence type="ECO:0000313" key="7">
    <source>
        <dbReference type="Proteomes" id="UP000282076"/>
    </source>
</evidence>
<dbReference type="PANTHER" id="PTHR30204:SF67">
    <property type="entry name" value="HTH-TYPE TRANSCRIPTIONAL REGULATOR MLRA-RELATED"/>
    <property type="match status" value="1"/>
</dbReference>
<dbReference type="OrthoDB" id="9800334at2"/>
<dbReference type="Gene3D" id="1.10.1660.10">
    <property type="match status" value="1"/>
</dbReference>
<dbReference type="GO" id="GO:0031419">
    <property type="term" value="F:cobalamin binding"/>
    <property type="evidence" value="ECO:0007669"/>
    <property type="project" value="InterPro"/>
</dbReference>
<dbReference type="CDD" id="cd01104">
    <property type="entry name" value="HTH_MlrA-CarA"/>
    <property type="match status" value="1"/>
</dbReference>
<dbReference type="InterPro" id="IPR006158">
    <property type="entry name" value="Cobalamin-bd"/>
</dbReference>
<keyword evidence="2" id="KW-0238">DNA-binding</keyword>
<gene>
    <name evidence="6" type="ORF">D7Z26_17380</name>
</gene>
<organism evidence="6 7">
    <name type="scientific">Cohnella endophytica</name>
    <dbReference type="NCBI Taxonomy" id="2419778"/>
    <lineage>
        <taxon>Bacteria</taxon>
        <taxon>Bacillati</taxon>
        <taxon>Bacillota</taxon>
        <taxon>Bacilli</taxon>
        <taxon>Bacillales</taxon>
        <taxon>Paenibacillaceae</taxon>
        <taxon>Cohnella</taxon>
    </lineage>
</organism>
<dbReference type="Pfam" id="PF02607">
    <property type="entry name" value="B12-binding_2"/>
    <property type="match status" value="1"/>
</dbReference>
<dbReference type="SUPFAM" id="SSF52242">
    <property type="entry name" value="Cobalamin (vitamin B12)-binding domain"/>
    <property type="match status" value="1"/>
</dbReference>
<dbReference type="InterPro" id="IPR036594">
    <property type="entry name" value="Meth_synthase_dom"/>
</dbReference>
<dbReference type="Gene3D" id="1.10.1240.10">
    <property type="entry name" value="Methionine synthase domain"/>
    <property type="match status" value="1"/>
</dbReference>
<dbReference type="PANTHER" id="PTHR30204">
    <property type="entry name" value="REDOX-CYCLING DRUG-SENSING TRANSCRIPTIONAL ACTIVATOR SOXR"/>
    <property type="match status" value="1"/>
</dbReference>
<dbReference type="GO" id="GO:0003677">
    <property type="term" value="F:DNA binding"/>
    <property type="evidence" value="ECO:0007669"/>
    <property type="project" value="UniProtKB-KW"/>
</dbReference>
<dbReference type="Pfam" id="PF02310">
    <property type="entry name" value="B12-binding"/>
    <property type="match status" value="1"/>
</dbReference>
<reference evidence="6 7" key="1">
    <citation type="submission" date="2018-10" db="EMBL/GenBank/DDBJ databases">
        <title>Cohnella sp. M2MS4P-1, whole genome shotgun sequence.</title>
        <authorList>
            <person name="Tuo L."/>
        </authorList>
    </citation>
    <scope>NUCLEOTIDE SEQUENCE [LARGE SCALE GENOMIC DNA]</scope>
    <source>
        <strain evidence="6 7">M2MS4P-1</strain>
    </source>
</reference>
<proteinExistence type="predicted"/>
<dbReference type="EMBL" id="RBZM01000007">
    <property type="protein sequence ID" value="RKP51558.1"/>
    <property type="molecule type" value="Genomic_DNA"/>
</dbReference>
<dbReference type="Proteomes" id="UP000282076">
    <property type="component" value="Unassembled WGS sequence"/>
</dbReference>
<comment type="caution">
    <text evidence="6">The sequence shown here is derived from an EMBL/GenBank/DDBJ whole genome shotgun (WGS) entry which is preliminary data.</text>
</comment>
<feature type="domain" description="B12-binding" evidence="5">
    <location>
        <begin position="177"/>
        <end position="299"/>
    </location>
</feature>
<dbReference type="GO" id="GO:0003700">
    <property type="term" value="F:DNA-binding transcription factor activity"/>
    <property type="evidence" value="ECO:0007669"/>
    <property type="project" value="InterPro"/>
</dbReference>
<keyword evidence="3" id="KW-0804">Transcription</keyword>
<evidence type="ECO:0000256" key="2">
    <source>
        <dbReference type="ARBA" id="ARBA00023125"/>
    </source>
</evidence>
<dbReference type="InterPro" id="IPR036724">
    <property type="entry name" value="Cobalamin-bd_sf"/>
</dbReference>
<evidence type="ECO:0000256" key="3">
    <source>
        <dbReference type="ARBA" id="ARBA00023163"/>
    </source>
</evidence>
<dbReference type="PROSITE" id="PS51332">
    <property type="entry name" value="B12_BINDING"/>
    <property type="match status" value="1"/>
</dbReference>
<dbReference type="InterPro" id="IPR009061">
    <property type="entry name" value="DNA-bd_dom_put_sf"/>
</dbReference>
<dbReference type="InterPro" id="IPR047057">
    <property type="entry name" value="MerR_fam"/>
</dbReference>
<keyword evidence="1" id="KW-0805">Transcription regulation</keyword>
<dbReference type="SUPFAM" id="SSF46955">
    <property type="entry name" value="Putative DNA-binding domain"/>
    <property type="match status" value="1"/>
</dbReference>
<dbReference type="GO" id="GO:0046872">
    <property type="term" value="F:metal ion binding"/>
    <property type="evidence" value="ECO:0007669"/>
    <property type="project" value="InterPro"/>
</dbReference>
<evidence type="ECO:0000259" key="4">
    <source>
        <dbReference type="PROSITE" id="PS50937"/>
    </source>
</evidence>
<keyword evidence="7" id="KW-1185">Reference proteome</keyword>
<feature type="domain" description="HTH merR-type" evidence="4">
    <location>
        <begin position="1"/>
        <end position="71"/>
    </location>
</feature>
<dbReference type="Gene3D" id="3.40.50.280">
    <property type="entry name" value="Cobalamin-binding domain"/>
    <property type="match status" value="1"/>
</dbReference>
<name>A0A494XLR9_9BACL</name>
<protein>
    <submittedName>
        <fullName evidence="6">MerR family transcriptional regulator</fullName>
    </submittedName>
</protein>
<dbReference type="RefSeq" id="WP_120978257.1">
    <property type="nucleotide sequence ID" value="NZ_RBZM01000007.1"/>
</dbReference>
<dbReference type="InterPro" id="IPR000551">
    <property type="entry name" value="MerR-type_HTH_dom"/>
</dbReference>
<dbReference type="PROSITE" id="PS50937">
    <property type="entry name" value="HTH_MERR_2"/>
    <property type="match status" value="1"/>
</dbReference>
<dbReference type="InterPro" id="IPR003759">
    <property type="entry name" value="Cbl-bd_cap"/>
</dbReference>
<sequence length="299" mass="34285">MYSIKKVSDILGIPVVTIRAWENRYRIIAPHRSEGGHRFFSEDDINKLKFLKQQIEQNGVKISEAVRMLRHSTSKENAGKKTVTSFTAGRAHEDMIDRLYEQLISYNTLKANEIIDLAFSLYDFEIVFSHILMPAMYRIGAEWECGKLSVLQEHFASQLIIQRFSQFFRVLPIDDRLPRMLAFCPEGEYHQIGLMHFCIFLKKKGVDVIYLGPSTPLDGLPQLIGMKKISFVTVSVTDSQHLEALTDWIETTLLEMPHLGFVLGGPAFATGKRPLPNPNIYYPDDGDWEDWYQCAVHKG</sequence>
<evidence type="ECO:0000256" key="1">
    <source>
        <dbReference type="ARBA" id="ARBA00023015"/>
    </source>
</evidence>
<dbReference type="Pfam" id="PF13411">
    <property type="entry name" value="MerR_1"/>
    <property type="match status" value="1"/>
</dbReference>